<evidence type="ECO:0000313" key="1">
    <source>
        <dbReference type="EMBL" id="EPB88424.1"/>
    </source>
</evidence>
<keyword evidence="2" id="KW-1185">Reference proteome</keyword>
<sequence length="289" mass="33344">MNATKANETCNYYGNLLTECVCVFEDWFFIVTSLSIFIHGTDLDDCAHHSKIGHQSKPIAYIRRNKRFSLEYFELSIRIGNIEALATGGFHSKLNDNDSSLSPFLGSSIKNLPEEFMKAVNTPNTNNIYVREGKETVKTNRIMNQYIKNQALVQWGFHSQKFHNDGFYPTNPLDFQPISAYHRATCVLHRTYAMQRSDHVALNRCIADINNMKANMSGMQKKIRSLLHFTKARYNGSFQMSRTELVQKRAELIDIYNRSYSSALAIENSRREMDAKKRYAVKKMSFDDT</sequence>
<dbReference type="OMA" id="LHRTYAM"/>
<evidence type="ECO:0000313" key="2">
    <source>
        <dbReference type="Proteomes" id="UP000014254"/>
    </source>
</evidence>
<organism evidence="1 2">
    <name type="scientific">Mucor circinelloides f. circinelloides (strain 1006PhL)</name>
    <name type="common">Mucormycosis agent</name>
    <name type="synonym">Calyptromyces circinelloides</name>
    <dbReference type="NCBI Taxonomy" id="1220926"/>
    <lineage>
        <taxon>Eukaryota</taxon>
        <taxon>Fungi</taxon>
        <taxon>Fungi incertae sedis</taxon>
        <taxon>Mucoromycota</taxon>
        <taxon>Mucoromycotina</taxon>
        <taxon>Mucoromycetes</taxon>
        <taxon>Mucorales</taxon>
        <taxon>Mucorineae</taxon>
        <taxon>Mucoraceae</taxon>
        <taxon>Mucor</taxon>
    </lineage>
</organism>
<reference evidence="2" key="1">
    <citation type="submission" date="2013-05" db="EMBL/GenBank/DDBJ databases">
        <title>The Genome sequence of Mucor circinelloides f. circinelloides 1006PhL.</title>
        <authorList>
            <consortium name="The Broad Institute Genomics Platform"/>
            <person name="Cuomo C."/>
            <person name="Earl A."/>
            <person name="Findley K."/>
            <person name="Lee S.C."/>
            <person name="Walker B."/>
            <person name="Young S."/>
            <person name="Zeng Q."/>
            <person name="Gargeya S."/>
            <person name="Fitzgerald M."/>
            <person name="Haas B."/>
            <person name="Abouelleil A."/>
            <person name="Allen A.W."/>
            <person name="Alvarado L."/>
            <person name="Arachchi H.M."/>
            <person name="Berlin A.M."/>
            <person name="Chapman S.B."/>
            <person name="Gainer-Dewar J."/>
            <person name="Goldberg J."/>
            <person name="Griggs A."/>
            <person name="Gujja S."/>
            <person name="Hansen M."/>
            <person name="Howarth C."/>
            <person name="Imamovic A."/>
            <person name="Ireland A."/>
            <person name="Larimer J."/>
            <person name="McCowan C."/>
            <person name="Murphy C."/>
            <person name="Pearson M."/>
            <person name="Poon T.W."/>
            <person name="Priest M."/>
            <person name="Roberts A."/>
            <person name="Saif S."/>
            <person name="Shea T."/>
            <person name="Sisk P."/>
            <person name="Sykes S."/>
            <person name="Wortman J."/>
            <person name="Nusbaum C."/>
            <person name="Birren B."/>
        </authorList>
    </citation>
    <scope>NUCLEOTIDE SEQUENCE [LARGE SCALE GENOMIC DNA]</scope>
    <source>
        <strain evidence="2">1006PhL</strain>
    </source>
</reference>
<dbReference type="EMBL" id="KE123951">
    <property type="protein sequence ID" value="EPB88424.1"/>
    <property type="molecule type" value="Genomic_DNA"/>
</dbReference>
<dbReference type="eggNOG" id="ENOG502RAYD">
    <property type="taxonomic scope" value="Eukaryota"/>
</dbReference>
<gene>
    <name evidence="1" type="ORF">HMPREF1544_04775</name>
</gene>
<proteinExistence type="predicted"/>
<dbReference type="Proteomes" id="UP000014254">
    <property type="component" value="Unassembled WGS sequence"/>
</dbReference>
<dbReference type="InParanoid" id="S2JEZ6"/>
<dbReference type="VEuPathDB" id="FungiDB:HMPREF1544_04775"/>
<dbReference type="AlphaFoldDB" id="S2JEZ6"/>
<accession>S2JEZ6</accession>
<name>S2JEZ6_MUCC1</name>
<protein>
    <submittedName>
        <fullName evidence="1">Uncharacterized protein</fullName>
    </submittedName>
</protein>
<dbReference type="OrthoDB" id="2238225at2759"/>